<proteinExistence type="predicted"/>
<evidence type="ECO:0000313" key="1">
    <source>
        <dbReference type="EMBL" id="RHZ67078.1"/>
    </source>
</evidence>
<keyword evidence="2" id="KW-1185">Reference proteome</keyword>
<organism evidence="1 2">
    <name type="scientific">Diversispora epigaea</name>
    <dbReference type="NCBI Taxonomy" id="1348612"/>
    <lineage>
        <taxon>Eukaryota</taxon>
        <taxon>Fungi</taxon>
        <taxon>Fungi incertae sedis</taxon>
        <taxon>Mucoromycota</taxon>
        <taxon>Glomeromycotina</taxon>
        <taxon>Glomeromycetes</taxon>
        <taxon>Diversisporales</taxon>
        <taxon>Diversisporaceae</taxon>
        <taxon>Diversispora</taxon>
    </lineage>
</organism>
<name>A0A397HYJ0_9GLOM</name>
<dbReference type="SUPFAM" id="SSF46689">
    <property type="entry name" value="Homeodomain-like"/>
    <property type="match status" value="1"/>
</dbReference>
<dbReference type="AlphaFoldDB" id="A0A397HYJ0"/>
<dbReference type="InterPro" id="IPR009057">
    <property type="entry name" value="Homeodomain-like_sf"/>
</dbReference>
<protein>
    <recommendedName>
        <fullName evidence="3">Myb-like domain-containing protein</fullName>
    </recommendedName>
</protein>
<reference evidence="1 2" key="1">
    <citation type="submission" date="2018-08" db="EMBL/GenBank/DDBJ databases">
        <title>Genome and evolution of the arbuscular mycorrhizal fungus Diversispora epigaea (formerly Glomus versiforme) and its bacterial endosymbionts.</title>
        <authorList>
            <person name="Sun X."/>
            <person name="Fei Z."/>
            <person name="Harrison M."/>
        </authorList>
    </citation>
    <scope>NUCLEOTIDE SEQUENCE [LARGE SCALE GENOMIC DNA]</scope>
    <source>
        <strain evidence="1 2">IT104</strain>
    </source>
</reference>
<dbReference type="Proteomes" id="UP000266861">
    <property type="component" value="Unassembled WGS sequence"/>
</dbReference>
<gene>
    <name evidence="1" type="ORF">Glove_303g150</name>
</gene>
<evidence type="ECO:0000313" key="2">
    <source>
        <dbReference type="Proteomes" id="UP000266861"/>
    </source>
</evidence>
<accession>A0A397HYJ0</accession>
<dbReference type="EMBL" id="PQFF01000277">
    <property type="protein sequence ID" value="RHZ67078.1"/>
    <property type="molecule type" value="Genomic_DNA"/>
</dbReference>
<sequence length="260" mass="31218">MNSFFGRLVLKKRNSETMNSTPKKKSQFTWSIEDESRMNYIISEFINSGKFEINFKDIWSQFSDSQEIEYRRFVQKMCKKLVQSHHPKVKLVISRHWTKYEEKLLKDVLVEEIKMGKETCEIKWDDVLSKFKEKGGERDKKALQERYRNYIHPKVFVPGDRKRYIFSKEQTRAIIDYKANNSKIGWKEISEKLNEVIDMQNMLNKMTDKKNRLNEVIDNKANVKRIMPHCTPNQVRNKYNTLINRIKEPSDLLAFELMNF</sequence>
<evidence type="ECO:0008006" key="3">
    <source>
        <dbReference type="Google" id="ProtNLM"/>
    </source>
</evidence>
<comment type="caution">
    <text evidence="1">The sequence shown here is derived from an EMBL/GenBank/DDBJ whole genome shotgun (WGS) entry which is preliminary data.</text>
</comment>